<keyword evidence="3" id="KW-1185">Reference proteome</keyword>
<organism evidence="2 3">
    <name type="scientific">Trypanosoma rangeli</name>
    <dbReference type="NCBI Taxonomy" id="5698"/>
    <lineage>
        <taxon>Eukaryota</taxon>
        <taxon>Discoba</taxon>
        <taxon>Euglenozoa</taxon>
        <taxon>Kinetoplastea</taxon>
        <taxon>Metakinetoplastina</taxon>
        <taxon>Trypanosomatida</taxon>
        <taxon>Trypanosomatidae</taxon>
        <taxon>Trypanosoma</taxon>
        <taxon>Herpetosoma</taxon>
    </lineage>
</organism>
<sequence length="259" mass="27661">MKLTILGAPVVGKVHVDITPSKPFGEVLALIQEAVDNEALWHNFRLHFAEVHDRKVVATTRVIQSTDTADSLGLPSSGAVLVLRPLDSNLSAMSKAMDGNSDAASTSQTSTRGDYRSRMIAIYQKYEPSKVGTVDASLLKFKGKEEAVIRHLMKKYGSGPDSVTEDSLHYPLNNNNDTFSAPSTATPASPGIEKHEKTPVPASNKLEGGDGLPGGALQSATPASAFPHVLKDNCELQVESYGFQAFISPTEQEPLGAAF</sequence>
<dbReference type="GeneID" id="40332582"/>
<feature type="region of interest" description="Disordered" evidence="1">
    <location>
        <begin position="174"/>
        <end position="219"/>
    </location>
</feature>
<evidence type="ECO:0000313" key="2">
    <source>
        <dbReference type="EMBL" id="RNE98658.1"/>
    </source>
</evidence>
<evidence type="ECO:0000256" key="1">
    <source>
        <dbReference type="SAM" id="MobiDB-lite"/>
    </source>
</evidence>
<dbReference type="EMBL" id="MKGL01000445">
    <property type="protein sequence ID" value="RNE98658.1"/>
    <property type="molecule type" value="Genomic_DNA"/>
</dbReference>
<evidence type="ECO:0000313" key="3">
    <source>
        <dbReference type="Proteomes" id="UP000283634"/>
    </source>
</evidence>
<dbReference type="PANTHER" id="PTHR39666:SF1">
    <property type="entry name" value="NUCLEAR PORE COMPLEX NUP2_50_61 DOMAIN-CONTAINING PROTEIN"/>
    <property type="match status" value="1"/>
</dbReference>
<dbReference type="AlphaFoldDB" id="A0A422MZK4"/>
<name>A0A422MZK4_TRYRA</name>
<dbReference type="OrthoDB" id="277199at2759"/>
<protein>
    <submittedName>
        <fullName evidence="2">Uncharacterized protein</fullName>
    </submittedName>
</protein>
<dbReference type="Proteomes" id="UP000283634">
    <property type="component" value="Unassembled WGS sequence"/>
</dbReference>
<dbReference type="RefSeq" id="XP_029234762.1">
    <property type="nucleotide sequence ID" value="XM_029385391.1"/>
</dbReference>
<feature type="compositionally biased region" description="Polar residues" evidence="1">
    <location>
        <begin position="174"/>
        <end position="187"/>
    </location>
</feature>
<accession>A0A422MZK4</accession>
<dbReference type="PANTHER" id="PTHR39666">
    <property type="entry name" value="RANBP2-TYPE DOMAIN-CONTAINING PROTEIN"/>
    <property type="match status" value="1"/>
</dbReference>
<reference evidence="2 3" key="1">
    <citation type="journal article" date="2018" name="BMC Genomics">
        <title>Genomic comparison of Trypanosoma conorhini and Trypanosoma rangeli to Trypanosoma cruzi strains of high and low virulence.</title>
        <authorList>
            <person name="Bradwell K.R."/>
            <person name="Koparde V.N."/>
            <person name="Matveyev A.V."/>
            <person name="Serrano M.G."/>
            <person name="Alves J.M."/>
            <person name="Parikh H."/>
            <person name="Huang B."/>
            <person name="Lee V."/>
            <person name="Espinosa-Alvarez O."/>
            <person name="Ortiz P.A."/>
            <person name="Costa-Martins A.G."/>
            <person name="Teixeira M.M."/>
            <person name="Buck G.A."/>
        </authorList>
    </citation>
    <scope>NUCLEOTIDE SEQUENCE [LARGE SCALE GENOMIC DNA]</scope>
    <source>
        <strain evidence="2 3">AM80</strain>
    </source>
</reference>
<gene>
    <name evidence="2" type="ORF">TraAM80_08649</name>
</gene>
<comment type="caution">
    <text evidence="2">The sequence shown here is derived from an EMBL/GenBank/DDBJ whole genome shotgun (WGS) entry which is preliminary data.</text>
</comment>
<proteinExistence type="predicted"/>